<keyword evidence="5" id="KW-0902">Two-component regulatory system</keyword>
<dbReference type="GO" id="GO:0003700">
    <property type="term" value="F:DNA-binding transcription factor activity"/>
    <property type="evidence" value="ECO:0007669"/>
    <property type="project" value="InterPro"/>
</dbReference>
<evidence type="ECO:0000313" key="13">
    <source>
        <dbReference type="EMBL" id="PWJ76720.1"/>
    </source>
</evidence>
<dbReference type="InterPro" id="IPR011006">
    <property type="entry name" value="CheY-like_superfamily"/>
</dbReference>
<comment type="caution">
    <text evidence="13">The sequence shown here is derived from an EMBL/GenBank/DDBJ whole genome shotgun (WGS) entry which is preliminary data.</text>
</comment>
<feature type="modified residue" description="4-aspartylphosphate" evidence="10">
    <location>
        <position position="55"/>
    </location>
</feature>
<evidence type="ECO:0000256" key="9">
    <source>
        <dbReference type="ARBA" id="ARBA00024867"/>
    </source>
</evidence>
<keyword evidence="4 10" id="KW-0597">Phosphoprotein</keyword>
<keyword evidence="3" id="KW-0963">Cytoplasm</keyword>
<dbReference type="PROSITE" id="PS00041">
    <property type="entry name" value="HTH_ARAC_FAMILY_1"/>
    <property type="match status" value="1"/>
</dbReference>
<evidence type="ECO:0000256" key="3">
    <source>
        <dbReference type="ARBA" id="ARBA00022490"/>
    </source>
</evidence>
<evidence type="ECO:0000256" key="6">
    <source>
        <dbReference type="ARBA" id="ARBA00023015"/>
    </source>
</evidence>
<keyword evidence="14" id="KW-1185">Reference proteome</keyword>
<protein>
    <recommendedName>
        <fullName evidence="2">Stage 0 sporulation protein A homolog</fullName>
    </recommendedName>
</protein>
<dbReference type="Proteomes" id="UP000245412">
    <property type="component" value="Unassembled WGS sequence"/>
</dbReference>
<dbReference type="Gene3D" id="3.40.50.2300">
    <property type="match status" value="1"/>
</dbReference>
<dbReference type="EMBL" id="QGGY01000004">
    <property type="protein sequence ID" value="PWJ76720.1"/>
    <property type="molecule type" value="Genomic_DNA"/>
</dbReference>
<name>A0AB73T5G6_9FIRM</name>
<dbReference type="SUPFAM" id="SSF46689">
    <property type="entry name" value="Homeodomain-like"/>
    <property type="match status" value="1"/>
</dbReference>
<keyword evidence="8" id="KW-0804">Transcription</keyword>
<dbReference type="InterPro" id="IPR018060">
    <property type="entry name" value="HTH_AraC"/>
</dbReference>
<evidence type="ECO:0000259" key="12">
    <source>
        <dbReference type="PROSITE" id="PS50110"/>
    </source>
</evidence>
<evidence type="ECO:0000256" key="2">
    <source>
        <dbReference type="ARBA" id="ARBA00018672"/>
    </source>
</evidence>
<accession>A0AB73T5G6</accession>
<dbReference type="PRINTS" id="PR00032">
    <property type="entry name" value="HTHARAC"/>
</dbReference>
<evidence type="ECO:0000313" key="14">
    <source>
        <dbReference type="Proteomes" id="UP000245412"/>
    </source>
</evidence>
<evidence type="ECO:0000256" key="4">
    <source>
        <dbReference type="ARBA" id="ARBA00022553"/>
    </source>
</evidence>
<evidence type="ECO:0000256" key="8">
    <source>
        <dbReference type="ARBA" id="ARBA00023163"/>
    </source>
</evidence>
<dbReference type="PROSITE" id="PS01124">
    <property type="entry name" value="HTH_ARAC_FAMILY_2"/>
    <property type="match status" value="1"/>
</dbReference>
<dbReference type="AlphaFoldDB" id="A0AB73T5G6"/>
<dbReference type="InterPro" id="IPR020449">
    <property type="entry name" value="Tscrpt_reg_AraC-type_HTH"/>
</dbReference>
<dbReference type="InterPro" id="IPR018062">
    <property type="entry name" value="HTH_AraC-typ_CS"/>
</dbReference>
<keyword evidence="7" id="KW-0238">DNA-binding</keyword>
<dbReference type="InterPro" id="IPR001789">
    <property type="entry name" value="Sig_transdc_resp-reg_receiver"/>
</dbReference>
<evidence type="ECO:0000256" key="5">
    <source>
        <dbReference type="ARBA" id="ARBA00023012"/>
    </source>
</evidence>
<reference evidence="13 14" key="1">
    <citation type="submission" date="2018-05" db="EMBL/GenBank/DDBJ databases">
        <authorList>
            <person name="Goeker M."/>
            <person name="Huntemann M."/>
            <person name="Clum A."/>
            <person name="Pillay M."/>
            <person name="Palaniappan K."/>
            <person name="Varghese N."/>
            <person name="Mikhailova N."/>
            <person name="Stamatis D."/>
            <person name="Reddy T."/>
            <person name="Daum C."/>
            <person name="Shapiro N."/>
            <person name="Ivanova N."/>
            <person name="Kyrpides N."/>
            <person name="Woyke T."/>
        </authorList>
    </citation>
    <scope>NUCLEOTIDE SEQUENCE [LARGE SCALE GENOMIC DNA]</scope>
    <source>
        <strain evidence="13 14">DSM 26524</strain>
    </source>
</reference>
<dbReference type="InterPro" id="IPR009057">
    <property type="entry name" value="Homeodomain-like_sf"/>
</dbReference>
<comment type="function">
    <text evidence="9">May play the central regulatory role in sporulation. It may be an element of the effector pathway responsible for the activation of sporulation genes in response to nutritional stress. Spo0A may act in concert with spo0H (a sigma factor) to control the expression of some genes that are critical to the sporulation process.</text>
</comment>
<organism evidence="13 14">
    <name type="scientific">Murimonas intestini</name>
    <dbReference type="NCBI Taxonomy" id="1337051"/>
    <lineage>
        <taxon>Bacteria</taxon>
        <taxon>Bacillati</taxon>
        <taxon>Bacillota</taxon>
        <taxon>Clostridia</taxon>
        <taxon>Lachnospirales</taxon>
        <taxon>Lachnospiraceae</taxon>
        <taxon>Murimonas</taxon>
    </lineage>
</organism>
<sequence length="512" mass="58642">MIDVLIVEDEPAILMGIMQLVESLELPIEVQGGCGNGIDAMKLIGQKKPDVVITDIRMPGMSGLELIEKSQKTYPGIQYIVLSGYSEFEYAKKAIQYGVEEYILKPPVRGELYDVLKKLCDRIISEKEDEEKEALRGLIFNGITEDIKTPSGWGEGRCAYLFMVCAGPFSSWAEEFIHPDREVWGSSQMEEWLCGCLQGEDRCIVLEGRAENERLILLLASDHYIDPVKRLVNELSFYEKRLGMPVNMVISDALSSPGQLKGIYQQIRQCMANHALLGRSHACFLEREQEQGAVLAIHNDEKRKLESLLAQNEISGIIKLFDRMCERWSAERISQSSCLFSIKYLLTEIYRSSPVLMKKYRMEELLYKADAAVGRSTDFPGLLEGISQIINEMNKTARESRLNKRVEDVVDLLYEYILEHYAEPVPIEEFVRQFNYNANYIANQFSIIKGISVNRLITELRLEKAKEQLIHTDALLKDIAELVGYRDVSYFSRIFKEYTGLSPRQFRCRDEV</sequence>
<dbReference type="CDD" id="cd17536">
    <property type="entry name" value="REC_YesN-like"/>
    <property type="match status" value="1"/>
</dbReference>
<dbReference type="GO" id="GO:0005737">
    <property type="term" value="C:cytoplasm"/>
    <property type="evidence" value="ECO:0007669"/>
    <property type="project" value="UniProtKB-SubCell"/>
</dbReference>
<dbReference type="SUPFAM" id="SSF52172">
    <property type="entry name" value="CheY-like"/>
    <property type="match status" value="1"/>
</dbReference>
<dbReference type="Pfam" id="PF00072">
    <property type="entry name" value="Response_reg"/>
    <property type="match status" value="1"/>
</dbReference>
<dbReference type="PANTHER" id="PTHR42713">
    <property type="entry name" value="HISTIDINE KINASE-RELATED"/>
    <property type="match status" value="1"/>
</dbReference>
<comment type="subcellular location">
    <subcellularLocation>
        <location evidence="1">Cytoplasm</location>
    </subcellularLocation>
</comment>
<evidence type="ECO:0000256" key="10">
    <source>
        <dbReference type="PROSITE-ProRule" id="PRU00169"/>
    </source>
</evidence>
<keyword evidence="6" id="KW-0805">Transcription regulation</keyword>
<dbReference type="RefSeq" id="WP_257497753.1">
    <property type="nucleotide sequence ID" value="NZ_JANKBI010000019.1"/>
</dbReference>
<dbReference type="SMART" id="SM00448">
    <property type="entry name" value="REC"/>
    <property type="match status" value="1"/>
</dbReference>
<evidence type="ECO:0000256" key="7">
    <source>
        <dbReference type="ARBA" id="ARBA00023125"/>
    </source>
</evidence>
<dbReference type="PROSITE" id="PS50110">
    <property type="entry name" value="RESPONSE_REGULATORY"/>
    <property type="match status" value="1"/>
</dbReference>
<feature type="domain" description="HTH araC/xylS-type" evidence="11">
    <location>
        <begin position="411"/>
        <end position="509"/>
    </location>
</feature>
<proteinExistence type="predicted"/>
<dbReference type="GO" id="GO:0000160">
    <property type="term" value="P:phosphorelay signal transduction system"/>
    <property type="evidence" value="ECO:0007669"/>
    <property type="project" value="UniProtKB-KW"/>
</dbReference>
<gene>
    <name evidence="13" type="ORF">C7383_104166</name>
</gene>
<dbReference type="SMART" id="SM00342">
    <property type="entry name" value="HTH_ARAC"/>
    <property type="match status" value="1"/>
</dbReference>
<dbReference type="Pfam" id="PF12833">
    <property type="entry name" value="HTH_18"/>
    <property type="match status" value="1"/>
</dbReference>
<evidence type="ECO:0000256" key="1">
    <source>
        <dbReference type="ARBA" id="ARBA00004496"/>
    </source>
</evidence>
<feature type="domain" description="Response regulatory" evidence="12">
    <location>
        <begin position="3"/>
        <end position="120"/>
    </location>
</feature>
<dbReference type="GO" id="GO:0043565">
    <property type="term" value="F:sequence-specific DNA binding"/>
    <property type="evidence" value="ECO:0007669"/>
    <property type="project" value="InterPro"/>
</dbReference>
<dbReference type="Gene3D" id="1.10.10.60">
    <property type="entry name" value="Homeodomain-like"/>
    <property type="match status" value="2"/>
</dbReference>
<dbReference type="PANTHER" id="PTHR42713:SF3">
    <property type="entry name" value="TRANSCRIPTIONAL REGULATORY PROTEIN HPTR"/>
    <property type="match status" value="1"/>
</dbReference>
<evidence type="ECO:0000259" key="11">
    <source>
        <dbReference type="PROSITE" id="PS01124"/>
    </source>
</evidence>
<dbReference type="InterPro" id="IPR051552">
    <property type="entry name" value="HptR"/>
</dbReference>